<dbReference type="GO" id="GO:0006974">
    <property type="term" value="P:DNA damage response"/>
    <property type="evidence" value="ECO:0007669"/>
    <property type="project" value="TreeGrafter"/>
</dbReference>
<dbReference type="AlphaFoldDB" id="A0A1G2T2N4"/>
<evidence type="ECO:0000313" key="2">
    <source>
        <dbReference type="EMBL" id="OHA91547.1"/>
    </source>
</evidence>
<name>A0A1G2T2N4_9BACT</name>
<dbReference type="PANTHER" id="PTHR34387">
    <property type="entry name" value="SLR1258 PROTEIN"/>
    <property type="match status" value="1"/>
</dbReference>
<dbReference type="Gene3D" id="3.30.110.170">
    <property type="entry name" value="Protein of unknown function (DUF541), domain 1"/>
    <property type="match status" value="1"/>
</dbReference>
<dbReference type="InterPro" id="IPR007497">
    <property type="entry name" value="SIMPL/DUF541"/>
</dbReference>
<keyword evidence="1" id="KW-1133">Transmembrane helix</keyword>
<protein>
    <recommendedName>
        <fullName evidence="4">SIMPL domain-containing protein</fullName>
    </recommendedName>
</protein>
<keyword evidence="1" id="KW-0472">Membrane</keyword>
<dbReference type="InterPro" id="IPR052022">
    <property type="entry name" value="26kDa_periplasmic_antigen"/>
</dbReference>
<evidence type="ECO:0000256" key="1">
    <source>
        <dbReference type="SAM" id="Phobius"/>
    </source>
</evidence>
<evidence type="ECO:0008006" key="4">
    <source>
        <dbReference type="Google" id="ProtNLM"/>
    </source>
</evidence>
<proteinExistence type="predicted"/>
<organism evidence="2 3">
    <name type="scientific">Candidatus Zambryskibacteria bacterium RIFCSPHIGHO2_01_FULL_49_18</name>
    <dbReference type="NCBI Taxonomy" id="1802740"/>
    <lineage>
        <taxon>Bacteria</taxon>
        <taxon>Candidatus Zambryskiibacteriota</taxon>
    </lineage>
</organism>
<dbReference type="EMBL" id="MHVJ01000011">
    <property type="protein sequence ID" value="OHA91547.1"/>
    <property type="molecule type" value="Genomic_DNA"/>
</dbReference>
<comment type="caution">
    <text evidence="2">The sequence shown here is derived from an EMBL/GenBank/DDBJ whole genome shotgun (WGS) entry which is preliminary data.</text>
</comment>
<reference evidence="2 3" key="1">
    <citation type="journal article" date="2016" name="Nat. Commun.">
        <title>Thousands of microbial genomes shed light on interconnected biogeochemical processes in an aquifer system.</title>
        <authorList>
            <person name="Anantharaman K."/>
            <person name="Brown C.T."/>
            <person name="Hug L.A."/>
            <person name="Sharon I."/>
            <person name="Castelle C.J."/>
            <person name="Probst A.J."/>
            <person name="Thomas B.C."/>
            <person name="Singh A."/>
            <person name="Wilkins M.J."/>
            <person name="Karaoz U."/>
            <person name="Brodie E.L."/>
            <person name="Williams K.H."/>
            <person name="Hubbard S.S."/>
            <person name="Banfield J.F."/>
        </authorList>
    </citation>
    <scope>NUCLEOTIDE SEQUENCE [LARGE SCALE GENOMIC DNA]</scope>
</reference>
<keyword evidence="1" id="KW-0812">Transmembrane</keyword>
<accession>A0A1G2T2N4</accession>
<dbReference type="PANTHER" id="PTHR34387:SF2">
    <property type="entry name" value="SLR1258 PROTEIN"/>
    <property type="match status" value="1"/>
</dbReference>
<gene>
    <name evidence="2" type="ORF">A2758_00305</name>
</gene>
<evidence type="ECO:0000313" key="3">
    <source>
        <dbReference type="Proteomes" id="UP000178612"/>
    </source>
</evidence>
<sequence length="277" mass="30134">MGFLSCFELWICYNAGMETKNLQDIYKWAWIVLIILAVFLGVRTLASLKDLQNTSPSYNTITVTGEGEVNALPDLATFSFTVSADANSVSTAQEEVTKKMDAVLLAVKSLGVEEKDIKTTDYSVYPRYSYTQMPCTQFSCPPGRQNLEGYTASHNVTVKVRKTDDAGKILAAAGEKGVTNLSGISFTIDDPEKLRSEARALAIKNAREKAGVLTNDLGVRLVRVVSYSDSFDGGVIPYYREALGMGGDSAVMPAKAPTLPTGENKVKVVVNVTYEIR</sequence>
<dbReference type="Gene3D" id="3.30.70.2970">
    <property type="entry name" value="Protein of unknown function (DUF541), domain 2"/>
    <property type="match status" value="1"/>
</dbReference>
<feature type="transmembrane region" description="Helical" evidence="1">
    <location>
        <begin position="28"/>
        <end position="46"/>
    </location>
</feature>
<dbReference type="Pfam" id="PF04402">
    <property type="entry name" value="SIMPL"/>
    <property type="match status" value="1"/>
</dbReference>
<dbReference type="Proteomes" id="UP000178612">
    <property type="component" value="Unassembled WGS sequence"/>
</dbReference>